<protein>
    <recommendedName>
        <fullName evidence="1">Endonuclease/exonuclease/phosphatase domain-containing protein</fullName>
    </recommendedName>
</protein>
<dbReference type="Proteomes" id="UP001500888">
    <property type="component" value="Unassembled WGS sequence"/>
</dbReference>
<dbReference type="SUPFAM" id="SSF56219">
    <property type="entry name" value="DNase I-like"/>
    <property type="match status" value="1"/>
</dbReference>
<name>A0ABP7JFS1_9ACTN</name>
<dbReference type="Pfam" id="PF03372">
    <property type="entry name" value="Exo_endo_phos"/>
    <property type="match status" value="1"/>
</dbReference>
<evidence type="ECO:0000259" key="1">
    <source>
        <dbReference type="Pfam" id="PF03372"/>
    </source>
</evidence>
<evidence type="ECO:0000313" key="3">
    <source>
        <dbReference type="Proteomes" id="UP001500888"/>
    </source>
</evidence>
<dbReference type="RefSeq" id="WP_344952827.1">
    <property type="nucleotide sequence ID" value="NZ_BAAAZR010000059.1"/>
</dbReference>
<feature type="domain" description="Endonuclease/exonuclease/phosphatase" evidence="1">
    <location>
        <begin position="146"/>
        <end position="391"/>
    </location>
</feature>
<evidence type="ECO:0000313" key="2">
    <source>
        <dbReference type="EMBL" id="GAA3844024.1"/>
    </source>
</evidence>
<dbReference type="InterPro" id="IPR029063">
    <property type="entry name" value="SAM-dependent_MTases_sf"/>
</dbReference>
<dbReference type="Gene3D" id="3.40.50.150">
    <property type="entry name" value="Vaccinia Virus protein VP39"/>
    <property type="match status" value="1"/>
</dbReference>
<proteinExistence type="predicted"/>
<accession>A0ABP7JFS1</accession>
<keyword evidence="3" id="KW-1185">Reference proteome</keyword>
<comment type="caution">
    <text evidence="2">The sequence shown here is derived from an EMBL/GenBank/DDBJ whole genome shotgun (WGS) entry which is preliminary data.</text>
</comment>
<organism evidence="2 3">
    <name type="scientific">Sphaerisporangium flaviroseum</name>
    <dbReference type="NCBI Taxonomy" id="509199"/>
    <lineage>
        <taxon>Bacteria</taxon>
        <taxon>Bacillati</taxon>
        <taxon>Actinomycetota</taxon>
        <taxon>Actinomycetes</taxon>
        <taxon>Streptosporangiales</taxon>
        <taxon>Streptosporangiaceae</taxon>
        <taxon>Sphaerisporangium</taxon>
    </lineage>
</organism>
<sequence>MTTNQHLEWDAKSLTPEESTALGKMPRVSAIYQCLLRDGKDALPVDREAAAEILAINPNGRRVVRATRSFRPRSAVRRQRGAYPAGCGHRSLRLNTSGFPPLRLLTRGQIHGDLYFPDHGRPFCIVSGAFRVLPRYIGWGGQMLIASWNLRDGGIDAGDTSRLERQLRLLADVRADVVLIQEAKHWLTDGARWLHLANCILGMSGYIARAERHDCNLVVFIRPRCGLVPVRERHEVHAPFWHAQARVECRVAGGDVPVVLASAHFAPFDPVIREQEARASSDLAKGLTVLGGDFNDSGLGDPPVDWESLPGYKAVRHGPDDQAAARVLHQAGYIDVAAYLADHQNDPRLRAPTAGFGHGLAPIRCDRIHVTAPMVGAIRGYRLVEQDQSDHHLITVDLDLSQLPDLATRQALS</sequence>
<dbReference type="InterPro" id="IPR005135">
    <property type="entry name" value="Endo/exonuclease/phosphatase"/>
</dbReference>
<dbReference type="Gene3D" id="3.60.10.10">
    <property type="entry name" value="Endonuclease/exonuclease/phosphatase"/>
    <property type="match status" value="1"/>
</dbReference>
<dbReference type="InterPro" id="IPR036691">
    <property type="entry name" value="Endo/exonu/phosph_ase_sf"/>
</dbReference>
<gene>
    <name evidence="2" type="ORF">GCM10022226_78810</name>
</gene>
<dbReference type="EMBL" id="BAAAZR010000059">
    <property type="protein sequence ID" value="GAA3844024.1"/>
    <property type="molecule type" value="Genomic_DNA"/>
</dbReference>
<reference evidence="3" key="1">
    <citation type="journal article" date="2019" name="Int. J. Syst. Evol. Microbiol.">
        <title>The Global Catalogue of Microorganisms (GCM) 10K type strain sequencing project: providing services to taxonomists for standard genome sequencing and annotation.</title>
        <authorList>
            <consortium name="The Broad Institute Genomics Platform"/>
            <consortium name="The Broad Institute Genome Sequencing Center for Infectious Disease"/>
            <person name="Wu L."/>
            <person name="Ma J."/>
        </authorList>
    </citation>
    <scope>NUCLEOTIDE SEQUENCE [LARGE SCALE GENOMIC DNA]</scope>
    <source>
        <strain evidence="3">JCM 16908</strain>
    </source>
</reference>